<sequence length="211" mass="21898">FLSVCWHALEDAGYASRRLAGARVGCLAGIVNDDYRSMINDAEDTPVARAMLGNATALLSARLAYFLDLRGAATTIDTGCSSSLVAVHMACQALARGEADMMLAGGVTLYLNELPYILMSNAGMLSPTGRCRAFSADADGIAPGEAAAVVVLKRLSDALADGDHVYGVIRGSGVSQDGGTNGITAPSAVSQHELELEVYRQAGIGAERITM</sequence>
<protein>
    <submittedName>
        <fullName evidence="4">Polyketide synthase</fullName>
    </submittedName>
</protein>
<dbReference type="AlphaFoldDB" id="B5BQT8"/>
<dbReference type="InterPro" id="IPR016039">
    <property type="entry name" value="Thiolase-like"/>
</dbReference>
<feature type="non-terminal residue" evidence="4">
    <location>
        <position position="1"/>
    </location>
</feature>
<feature type="domain" description="Ketosynthase family 3 (KS3)" evidence="3">
    <location>
        <begin position="1"/>
        <end position="211"/>
    </location>
</feature>
<evidence type="ECO:0000313" key="4">
    <source>
        <dbReference type="EMBL" id="BAG69124.1"/>
    </source>
</evidence>
<dbReference type="InterPro" id="IPR014030">
    <property type="entry name" value="Ketoacyl_synth_N"/>
</dbReference>
<evidence type="ECO:0000256" key="1">
    <source>
        <dbReference type="ARBA" id="ARBA00022450"/>
    </source>
</evidence>
<dbReference type="GO" id="GO:0004312">
    <property type="term" value="F:fatty acid synthase activity"/>
    <property type="evidence" value="ECO:0007669"/>
    <property type="project" value="TreeGrafter"/>
</dbReference>
<feature type="non-terminal residue" evidence="4">
    <location>
        <position position="211"/>
    </location>
</feature>
<dbReference type="InterPro" id="IPR020841">
    <property type="entry name" value="PKS_Beta-ketoAc_synthase_dom"/>
</dbReference>
<dbReference type="InterPro" id="IPR050091">
    <property type="entry name" value="PKS_NRPS_Biosynth_Enz"/>
</dbReference>
<keyword evidence="1" id="KW-0596">Phosphopantetheine</keyword>
<dbReference type="PROSITE" id="PS52004">
    <property type="entry name" value="KS3_2"/>
    <property type="match status" value="1"/>
</dbReference>
<keyword evidence="2" id="KW-0597">Phosphoprotein</keyword>
<reference evidence="4" key="1">
    <citation type="journal article" date="2008" name="Appl. Environ. Microbiol.">
        <title>PCR detection of type I polyketide synthase genes in myxobacteria.</title>
        <authorList>
            <person name="Komaki H."/>
            <person name="Fudou R."/>
            <person name="Iizuka T."/>
            <person name="Nakajima D."/>
            <person name="Okazaki K."/>
            <person name="Shibata D."/>
            <person name="Ojika M."/>
            <person name="Harayama S."/>
        </authorList>
    </citation>
    <scope>NUCLEOTIDE SEQUENCE</scope>
    <source>
        <strain evidence="4">SYM-1</strain>
    </source>
</reference>
<dbReference type="InterPro" id="IPR014031">
    <property type="entry name" value="Ketoacyl_synth_C"/>
</dbReference>
<organism evidence="4">
    <name type="scientific">Enhygromyxa sp. SYM-1</name>
    <dbReference type="NCBI Taxonomy" id="497804"/>
    <lineage>
        <taxon>Bacteria</taxon>
        <taxon>Pseudomonadati</taxon>
        <taxon>Myxococcota</taxon>
        <taxon>Polyangia</taxon>
        <taxon>Nannocystales</taxon>
        <taxon>Nannocystaceae</taxon>
        <taxon>Enhygromyxa</taxon>
    </lineage>
</organism>
<dbReference type="PANTHER" id="PTHR43775:SF37">
    <property type="entry name" value="SI:DKEY-61P9.11"/>
    <property type="match status" value="1"/>
</dbReference>
<dbReference type="SUPFAM" id="SSF53901">
    <property type="entry name" value="Thiolase-like"/>
    <property type="match status" value="2"/>
</dbReference>
<dbReference type="Pfam" id="PF02801">
    <property type="entry name" value="Ketoacyl-synt_C"/>
    <property type="match status" value="1"/>
</dbReference>
<dbReference type="CDD" id="cd00833">
    <property type="entry name" value="PKS"/>
    <property type="match status" value="1"/>
</dbReference>
<dbReference type="SMART" id="SM00825">
    <property type="entry name" value="PKS_KS"/>
    <property type="match status" value="1"/>
</dbReference>
<dbReference type="GO" id="GO:0006633">
    <property type="term" value="P:fatty acid biosynthetic process"/>
    <property type="evidence" value="ECO:0007669"/>
    <property type="project" value="TreeGrafter"/>
</dbReference>
<dbReference type="Gene3D" id="3.40.47.10">
    <property type="match status" value="1"/>
</dbReference>
<dbReference type="Pfam" id="PF00109">
    <property type="entry name" value="ketoacyl-synt"/>
    <property type="match status" value="1"/>
</dbReference>
<dbReference type="PANTHER" id="PTHR43775">
    <property type="entry name" value="FATTY ACID SYNTHASE"/>
    <property type="match status" value="1"/>
</dbReference>
<evidence type="ECO:0000259" key="3">
    <source>
        <dbReference type="PROSITE" id="PS52004"/>
    </source>
</evidence>
<proteinExistence type="predicted"/>
<accession>B5BQT8</accession>
<dbReference type="EMBL" id="AB376535">
    <property type="protein sequence ID" value="BAG69124.1"/>
    <property type="molecule type" value="Genomic_DNA"/>
</dbReference>
<evidence type="ECO:0000256" key="2">
    <source>
        <dbReference type="ARBA" id="ARBA00022553"/>
    </source>
</evidence>
<name>B5BQT8_9BACT</name>